<dbReference type="HAMAP" id="MF_00073">
    <property type="entry name" value="NusB"/>
    <property type="match status" value="1"/>
</dbReference>
<gene>
    <name evidence="6 8" type="primary">nusB</name>
    <name evidence="8" type="ORF">ENL70_01730</name>
</gene>
<name>A0A7C5KGQ2_9BACT</name>
<keyword evidence="3 6" id="KW-0694">RNA-binding</keyword>
<dbReference type="InterPro" id="IPR006027">
    <property type="entry name" value="NusB_RsmB_TIM44"/>
</dbReference>
<dbReference type="InterPro" id="IPR011605">
    <property type="entry name" value="NusB_fam"/>
</dbReference>
<organism evidence="8">
    <name type="scientific">Thermodesulfobium narugense</name>
    <dbReference type="NCBI Taxonomy" id="184064"/>
    <lineage>
        <taxon>Bacteria</taxon>
        <taxon>Pseudomonadati</taxon>
        <taxon>Thermodesulfobiota</taxon>
        <taxon>Thermodesulfobiia</taxon>
        <taxon>Thermodesulfobiales</taxon>
        <taxon>Thermodesulfobiaceae</taxon>
        <taxon>Thermodesulfobium</taxon>
    </lineage>
</organism>
<protein>
    <recommendedName>
        <fullName evidence="6">Transcription antitermination protein NusB</fullName>
    </recommendedName>
    <alternativeName>
        <fullName evidence="6">Antitermination factor NusB</fullName>
    </alternativeName>
</protein>
<evidence type="ECO:0000256" key="2">
    <source>
        <dbReference type="ARBA" id="ARBA00022814"/>
    </source>
</evidence>
<dbReference type="PANTHER" id="PTHR11078:SF3">
    <property type="entry name" value="ANTITERMINATION NUSB DOMAIN-CONTAINING PROTEIN"/>
    <property type="match status" value="1"/>
</dbReference>
<dbReference type="AlphaFoldDB" id="A0A7C5KGQ2"/>
<evidence type="ECO:0000256" key="6">
    <source>
        <dbReference type="HAMAP-Rule" id="MF_00073"/>
    </source>
</evidence>
<evidence type="ECO:0000259" key="7">
    <source>
        <dbReference type="Pfam" id="PF01029"/>
    </source>
</evidence>
<comment type="similarity">
    <text evidence="1 6">Belongs to the NusB family.</text>
</comment>
<evidence type="ECO:0000256" key="3">
    <source>
        <dbReference type="ARBA" id="ARBA00022884"/>
    </source>
</evidence>
<dbReference type="GO" id="GO:0006353">
    <property type="term" value="P:DNA-templated transcription termination"/>
    <property type="evidence" value="ECO:0007669"/>
    <property type="project" value="UniProtKB-UniRule"/>
</dbReference>
<dbReference type="Pfam" id="PF01029">
    <property type="entry name" value="NusB"/>
    <property type="match status" value="1"/>
</dbReference>
<keyword evidence="4 6" id="KW-0805">Transcription regulation</keyword>
<keyword evidence="5 6" id="KW-0804">Transcription</keyword>
<evidence type="ECO:0000313" key="8">
    <source>
        <dbReference type="EMBL" id="HHI65255.1"/>
    </source>
</evidence>
<sequence length="153" mass="17757">MFQERRLLYKFCSKKNGYKVKKSLRYLREIILKILYELEINKMSTLGSLLERYGEHMHEEDLEFIKVRAEGIVENKVSIEKLLDGLSVEWPTERMVLTDKLIMEIAIFEINFLGLSPSIAINEAVELSKLYGTEKSYKFVNGILSKVASSKKS</sequence>
<comment type="caution">
    <text evidence="8">The sequence shown here is derived from an EMBL/GenBank/DDBJ whole genome shotgun (WGS) entry which is preliminary data.</text>
</comment>
<proteinExistence type="inferred from homology"/>
<evidence type="ECO:0000256" key="4">
    <source>
        <dbReference type="ARBA" id="ARBA00023015"/>
    </source>
</evidence>
<dbReference type="GO" id="GO:0005829">
    <property type="term" value="C:cytosol"/>
    <property type="evidence" value="ECO:0007669"/>
    <property type="project" value="TreeGrafter"/>
</dbReference>
<comment type="function">
    <text evidence="6">Involved in transcription antitermination. Required for transcription of ribosomal RNA (rRNA) genes. Binds specifically to the boxA antiterminator sequence of the ribosomal RNA (rrn) operons.</text>
</comment>
<dbReference type="Gene3D" id="1.10.940.10">
    <property type="entry name" value="NusB-like"/>
    <property type="match status" value="1"/>
</dbReference>
<dbReference type="EMBL" id="DRUY01000059">
    <property type="protein sequence ID" value="HHI65255.1"/>
    <property type="molecule type" value="Genomic_DNA"/>
</dbReference>
<feature type="domain" description="NusB/RsmB/TIM44" evidence="7">
    <location>
        <begin position="28"/>
        <end position="148"/>
    </location>
</feature>
<dbReference type="GO" id="GO:0003723">
    <property type="term" value="F:RNA binding"/>
    <property type="evidence" value="ECO:0007669"/>
    <property type="project" value="UniProtKB-UniRule"/>
</dbReference>
<reference evidence="8" key="1">
    <citation type="journal article" date="2020" name="mSystems">
        <title>Genome- and Community-Level Interaction Insights into Carbon Utilization and Element Cycling Functions of Hydrothermarchaeota in Hydrothermal Sediment.</title>
        <authorList>
            <person name="Zhou Z."/>
            <person name="Liu Y."/>
            <person name="Xu W."/>
            <person name="Pan J."/>
            <person name="Luo Z.H."/>
            <person name="Li M."/>
        </authorList>
    </citation>
    <scope>NUCLEOTIDE SEQUENCE [LARGE SCALE GENOMIC DNA]</scope>
    <source>
        <strain evidence="8">SpSt-1019</strain>
    </source>
</reference>
<dbReference type="GO" id="GO:0031564">
    <property type="term" value="P:transcription antitermination"/>
    <property type="evidence" value="ECO:0007669"/>
    <property type="project" value="UniProtKB-KW"/>
</dbReference>
<accession>A0A7C5KGQ2</accession>
<dbReference type="NCBIfam" id="TIGR01951">
    <property type="entry name" value="nusB"/>
    <property type="match status" value="1"/>
</dbReference>
<dbReference type="SUPFAM" id="SSF48013">
    <property type="entry name" value="NusB-like"/>
    <property type="match status" value="1"/>
</dbReference>
<dbReference type="InterPro" id="IPR035926">
    <property type="entry name" value="NusB-like_sf"/>
</dbReference>
<evidence type="ECO:0000256" key="1">
    <source>
        <dbReference type="ARBA" id="ARBA00005952"/>
    </source>
</evidence>
<keyword evidence="2 6" id="KW-0889">Transcription antitermination</keyword>
<dbReference type="PANTHER" id="PTHR11078">
    <property type="entry name" value="N UTILIZATION SUBSTANCE PROTEIN B-RELATED"/>
    <property type="match status" value="1"/>
</dbReference>
<evidence type="ECO:0000256" key="5">
    <source>
        <dbReference type="ARBA" id="ARBA00023163"/>
    </source>
</evidence>